<dbReference type="EMBL" id="ADLN01000008">
    <property type="protein sequence ID" value="EHI61120.1"/>
    <property type="molecule type" value="Genomic_DNA"/>
</dbReference>
<dbReference type="HOGENOM" id="CLU_049430_1_0_9"/>
<proteinExistence type="predicted"/>
<comment type="caution">
    <text evidence="3">The sequence shown here is derived from an EMBL/GenBank/DDBJ whole genome shotgun (WGS) entry which is preliminary data.</text>
</comment>
<dbReference type="InterPro" id="IPR021729">
    <property type="entry name" value="DUF3298"/>
</dbReference>
<feature type="transmembrane region" description="Helical" evidence="1">
    <location>
        <begin position="52"/>
        <end position="71"/>
    </location>
</feature>
<dbReference type="Gene3D" id="3.90.640.20">
    <property type="entry name" value="Heat-shock cognate protein, ATPase"/>
    <property type="match status" value="1"/>
</dbReference>
<dbReference type="Gene3D" id="3.30.565.40">
    <property type="entry name" value="Fervidobacterium nodosum Rt17-B1 like"/>
    <property type="match status" value="1"/>
</dbReference>
<accession>G5IBQ7</accession>
<evidence type="ECO:0000313" key="4">
    <source>
        <dbReference type="Proteomes" id="UP000005384"/>
    </source>
</evidence>
<dbReference type="Pfam" id="PF11738">
    <property type="entry name" value="DUF3298"/>
    <property type="match status" value="1"/>
</dbReference>
<organism evidence="3 4">
    <name type="scientific">Hungatella hathewayi WAL-18680</name>
    <dbReference type="NCBI Taxonomy" id="742737"/>
    <lineage>
        <taxon>Bacteria</taxon>
        <taxon>Bacillati</taxon>
        <taxon>Bacillota</taxon>
        <taxon>Clostridia</taxon>
        <taxon>Lachnospirales</taxon>
        <taxon>Lachnospiraceae</taxon>
        <taxon>Hungatella</taxon>
    </lineage>
</organism>
<reference evidence="3 4" key="1">
    <citation type="submission" date="2011-08" db="EMBL/GenBank/DDBJ databases">
        <title>The Genome Sequence of Clostridium hathewayi WAL-18680.</title>
        <authorList>
            <consortium name="The Broad Institute Genome Sequencing Platform"/>
            <person name="Earl A."/>
            <person name="Ward D."/>
            <person name="Feldgarden M."/>
            <person name="Gevers D."/>
            <person name="Finegold S.M."/>
            <person name="Summanen P.H."/>
            <person name="Molitoris D.R."/>
            <person name="Song M."/>
            <person name="Daigneault M."/>
            <person name="Allen-Vercoe E."/>
            <person name="Young S.K."/>
            <person name="Zeng Q."/>
            <person name="Gargeya S."/>
            <person name="Fitzgerald M."/>
            <person name="Haas B."/>
            <person name="Abouelleil A."/>
            <person name="Alvarado L."/>
            <person name="Arachchi H.M."/>
            <person name="Berlin A."/>
            <person name="Brown A."/>
            <person name="Chapman S.B."/>
            <person name="Chen Z."/>
            <person name="Dunbar C."/>
            <person name="Freedman E."/>
            <person name="Gearin G."/>
            <person name="Gellesch M."/>
            <person name="Goldberg J."/>
            <person name="Griggs A."/>
            <person name="Gujja S."/>
            <person name="Heiman D."/>
            <person name="Howarth C."/>
            <person name="Larson L."/>
            <person name="Lui A."/>
            <person name="MacDonald P.J.P."/>
            <person name="Montmayeur A."/>
            <person name="Murphy C."/>
            <person name="Neiman D."/>
            <person name="Pearson M."/>
            <person name="Priest M."/>
            <person name="Roberts A."/>
            <person name="Saif S."/>
            <person name="Shea T."/>
            <person name="Shenoy N."/>
            <person name="Sisk P."/>
            <person name="Stolte C."/>
            <person name="Sykes S."/>
            <person name="Wortman J."/>
            <person name="Nusbaum C."/>
            <person name="Birren B."/>
        </authorList>
    </citation>
    <scope>NUCLEOTIDE SEQUENCE [LARGE SCALE GENOMIC DNA]</scope>
    <source>
        <strain evidence="3 4">WAL-18680</strain>
    </source>
</reference>
<evidence type="ECO:0000313" key="3">
    <source>
        <dbReference type="EMBL" id="EHI61120.1"/>
    </source>
</evidence>
<protein>
    <recommendedName>
        <fullName evidence="2">DUF3298 domain-containing protein</fullName>
    </recommendedName>
</protein>
<keyword evidence="1" id="KW-1133">Transmembrane helix</keyword>
<keyword evidence="1" id="KW-0812">Transmembrane</keyword>
<dbReference type="OrthoDB" id="4990at2"/>
<dbReference type="InterPro" id="IPR037126">
    <property type="entry name" value="PdaC/RsiV-like_sf"/>
</dbReference>
<dbReference type="AlphaFoldDB" id="G5IBQ7"/>
<evidence type="ECO:0000259" key="2">
    <source>
        <dbReference type="Pfam" id="PF11738"/>
    </source>
</evidence>
<sequence>MGRLQDAKNRYDEIPIPEELDLRVRNTIQEFEKRRTPADVIQMEKKKRRNVYMKRSAVAAAAAVVLFTAVLNTNTVFAEEVSTLPVIGTIARVLTFRSYEKEEDDMKVQVEIPSIEMISGETAGFSDEVNKGIYQLCENYAKEAMERAREYREAFLATGGTEEEWAAHKVEIKVWYEVRYQTDSYLSLAVMGSESWSSAYSETKYYNMDLKDARVITLKDMLGDDYIRIADESISTQMKERESSQGIVFFTPEQGGFQGITDETRFYINESGRPVIVFDKYEIAPGAYGEIEFVID</sequence>
<keyword evidence="4" id="KW-1185">Reference proteome</keyword>
<evidence type="ECO:0000256" key="1">
    <source>
        <dbReference type="SAM" id="Phobius"/>
    </source>
</evidence>
<dbReference type="PATRIC" id="fig|742737.3.peg.933"/>
<dbReference type="Proteomes" id="UP000005384">
    <property type="component" value="Unassembled WGS sequence"/>
</dbReference>
<gene>
    <name evidence="3" type="ORF">HMPREF9473_00934</name>
</gene>
<name>G5IBQ7_9FIRM</name>
<keyword evidence="1" id="KW-0472">Membrane</keyword>
<feature type="domain" description="DUF3298" evidence="2">
    <location>
        <begin position="220"/>
        <end position="295"/>
    </location>
</feature>